<feature type="signal peptide" evidence="1">
    <location>
        <begin position="1"/>
        <end position="22"/>
    </location>
</feature>
<dbReference type="Gene3D" id="2.60.120.200">
    <property type="match status" value="1"/>
</dbReference>
<dbReference type="VEuPathDB" id="FungiDB:BCV72DRAFT_263149"/>
<dbReference type="PANTHER" id="PTHR40124">
    <property type="match status" value="1"/>
</dbReference>
<dbReference type="Proteomes" id="UP000242381">
    <property type="component" value="Unassembled WGS sequence"/>
</dbReference>
<reference evidence="3 4" key="1">
    <citation type="journal article" date="2016" name="Proc. Natl. Acad. Sci. U.S.A.">
        <title>Lipid metabolic changes in an early divergent fungus govern the establishment of a mutualistic symbiosis with endobacteria.</title>
        <authorList>
            <person name="Lastovetsky O.A."/>
            <person name="Gaspar M.L."/>
            <person name="Mondo S.J."/>
            <person name="LaButti K.M."/>
            <person name="Sandor L."/>
            <person name="Grigoriev I.V."/>
            <person name="Henry S.A."/>
            <person name="Pawlowska T.E."/>
        </authorList>
    </citation>
    <scope>NUCLEOTIDE SEQUENCE [LARGE SCALE GENOMIC DNA]</scope>
    <source>
        <strain evidence="3 4">ATCC 11559</strain>
    </source>
</reference>
<keyword evidence="1" id="KW-0732">Signal</keyword>
<evidence type="ECO:0000256" key="1">
    <source>
        <dbReference type="SAM" id="SignalP"/>
    </source>
</evidence>
<protein>
    <recommendedName>
        <fullName evidence="2">Polysaccharide lyase 14 domain-containing protein</fullName>
    </recommendedName>
</protein>
<dbReference type="PANTHER" id="PTHR40124:SF1">
    <property type="entry name" value="DISAGGREGATASE RELATED REPEAT PROTEIN"/>
    <property type="match status" value="1"/>
</dbReference>
<dbReference type="InterPro" id="IPR048958">
    <property type="entry name" value="Polysacc_lyase_14"/>
</dbReference>
<dbReference type="AlphaFoldDB" id="A0A1X0RQE3"/>
<evidence type="ECO:0000259" key="2">
    <source>
        <dbReference type="Pfam" id="PF21294"/>
    </source>
</evidence>
<name>A0A1X0RQE3_RHIZD</name>
<proteinExistence type="predicted"/>
<feature type="domain" description="Polysaccharide lyase 14" evidence="2">
    <location>
        <begin position="90"/>
        <end position="299"/>
    </location>
</feature>
<dbReference type="OMA" id="YHADMTG"/>
<evidence type="ECO:0000313" key="4">
    <source>
        <dbReference type="Proteomes" id="UP000242381"/>
    </source>
</evidence>
<accession>A0A1X0RQE3</accession>
<sequence>MVYRLFVFYVAILAVLLSAVSASSDSLTHTLEKRGVKKWTFWNWNKYKKAIVGEQSKWNTPWGIHKHRGWLWAWSGSENENAAVRDPSKKTKDLVLRVKYTAKSRNPEVHPIGGVGFLAEPLSITAKSKKVTLQYSVFFPKGFDFVKGGKLPGLYGGHGECTGGDESGSCFTTRLMWRTDGEGEIYAYLPNSKQRKNLCDDKINICNPDYGFSLGRGTFQFKTGTWTTVRQELVLNSQGKRNGQMNLYVNGVRKINVKNVAFRTSNTGHVVGIMFHTFFGGSDSTWRTPKDQYSYFKNFVLKVSE</sequence>
<dbReference type="EMBL" id="KV921484">
    <property type="protein sequence ID" value="ORE14219.1"/>
    <property type="molecule type" value="Genomic_DNA"/>
</dbReference>
<feature type="chain" id="PRO_5010888850" description="Polysaccharide lyase 14 domain-containing protein" evidence="1">
    <location>
        <begin position="23"/>
        <end position="305"/>
    </location>
</feature>
<gene>
    <name evidence="3" type="ORF">BCV71DRAFT_54792</name>
</gene>
<organism evidence="3 4">
    <name type="scientific">Rhizopus microsporus</name>
    <dbReference type="NCBI Taxonomy" id="58291"/>
    <lineage>
        <taxon>Eukaryota</taxon>
        <taxon>Fungi</taxon>
        <taxon>Fungi incertae sedis</taxon>
        <taxon>Mucoromycota</taxon>
        <taxon>Mucoromycotina</taxon>
        <taxon>Mucoromycetes</taxon>
        <taxon>Mucorales</taxon>
        <taxon>Mucorineae</taxon>
        <taxon>Rhizopodaceae</taxon>
        <taxon>Rhizopus</taxon>
    </lineage>
</organism>
<dbReference type="Pfam" id="PF21294">
    <property type="entry name" value="Polysacc_lyase_14"/>
    <property type="match status" value="1"/>
</dbReference>
<evidence type="ECO:0000313" key="3">
    <source>
        <dbReference type="EMBL" id="ORE14219.1"/>
    </source>
</evidence>